<evidence type="ECO:0000313" key="2">
    <source>
        <dbReference type="EMBL" id="EDO29126.1"/>
    </source>
</evidence>
<feature type="region of interest" description="Disordered" evidence="1">
    <location>
        <begin position="1136"/>
        <end position="1197"/>
    </location>
</feature>
<evidence type="ECO:0000313" key="3">
    <source>
        <dbReference type="Proteomes" id="UP000001593"/>
    </source>
</evidence>
<organism evidence="2 3">
    <name type="scientific">Nematostella vectensis</name>
    <name type="common">Starlet sea anemone</name>
    <dbReference type="NCBI Taxonomy" id="45351"/>
    <lineage>
        <taxon>Eukaryota</taxon>
        <taxon>Metazoa</taxon>
        <taxon>Cnidaria</taxon>
        <taxon>Anthozoa</taxon>
        <taxon>Hexacorallia</taxon>
        <taxon>Actiniaria</taxon>
        <taxon>Edwardsiidae</taxon>
        <taxon>Nematostella</taxon>
    </lineage>
</organism>
<feature type="region of interest" description="Disordered" evidence="1">
    <location>
        <begin position="952"/>
        <end position="987"/>
    </location>
</feature>
<feature type="compositionally biased region" description="Low complexity" evidence="1">
    <location>
        <begin position="1136"/>
        <end position="1162"/>
    </location>
</feature>
<dbReference type="GO" id="GO:0005815">
    <property type="term" value="C:microtubule organizing center"/>
    <property type="evidence" value="ECO:0000318"/>
    <property type="project" value="GO_Central"/>
</dbReference>
<reference evidence="2 3" key="1">
    <citation type="journal article" date="2007" name="Science">
        <title>Sea anemone genome reveals ancestral eumetazoan gene repertoire and genomic organization.</title>
        <authorList>
            <person name="Putnam N.H."/>
            <person name="Srivastava M."/>
            <person name="Hellsten U."/>
            <person name="Dirks B."/>
            <person name="Chapman J."/>
            <person name="Salamov A."/>
            <person name="Terry A."/>
            <person name="Shapiro H."/>
            <person name="Lindquist E."/>
            <person name="Kapitonov V.V."/>
            <person name="Jurka J."/>
            <person name="Genikhovich G."/>
            <person name="Grigoriev I.V."/>
            <person name="Lucas S.M."/>
            <person name="Steele R.E."/>
            <person name="Finnerty J.R."/>
            <person name="Technau U."/>
            <person name="Martindale M.Q."/>
            <person name="Rokhsar D.S."/>
        </authorList>
    </citation>
    <scope>NUCLEOTIDE SEQUENCE [LARGE SCALE GENOMIC DNA]</scope>
    <source>
        <strain evidence="3">CH2 X CH6</strain>
    </source>
</reference>
<feature type="compositionally biased region" description="Polar residues" evidence="1">
    <location>
        <begin position="1163"/>
        <end position="1197"/>
    </location>
</feature>
<evidence type="ECO:0000256" key="1">
    <source>
        <dbReference type="SAM" id="MobiDB-lite"/>
    </source>
</evidence>
<dbReference type="HOGENOM" id="CLU_226168_0_0_1"/>
<dbReference type="Proteomes" id="UP000001593">
    <property type="component" value="Unassembled WGS sequence"/>
</dbReference>
<sequence>MANQNAKFIDITRTYVPLDPKSFPKSMHGTTQEDSPEQKIPVMAYEARNILPSAHGYGSYFGVNRELGIDALPARCDKLFIVQNDFYANVLVALTESGIYIKKGAATGAWTQALAIVPPVDPLVHYEWTVAVIKQKLYVYRQGYASYQRIESDLAAGVTVTSVVPTFLNMAGQVGIFRAGGRLGFWDSSNATGWSNLDDFSDFTPSLQTLANVMTFADINGKIVTIQPHGAGYMIYCTKSVIYVRPDEAATFGWDPHVVFSDNGIAYPRQVTVSTPDTAHFVKTTVGLYKIENAKEQVIVPEVTDVLEKLDTPLYLRMMEGRYLFLEILDPEFLESLVQFSVGTVDEITYVYPGVTQTLAEAVADEILQGTNMCLTLDQFNNGQYADQPADPGDKKTGTGYSPKWVAYISKKGVWGDIAGWTNTPVATIDPFGVEANQCPLGAEGNLLSSNNTTSSGKTVLNGSDLYIDGIWTMERFVAVQQAVWDLEQDSIDNFFNQLLARTKTVTKVSNAASPAPVPTSIDKQLIGDYARRYTKGVFGFSKCEFWLTRACIESSKVYRIKRNITESEDTRVTAVPIGYANWYEVNGYGGPIPNIGSFAMYGSIDGVAAAQFPSGYILGGMTSGDGNASAFISADGYSLYVYIEKVTSDPWTSPYTAAVYAIYQGSAAIQILNLSAGYTYNPNVVAQDRAGRYRLTEIMVATNSEEPYNGNPITFDTGYCTLTGWDYTKSNDTPGFIAASACSAGAEFPPGSTVRQATAMPLAAEIGNDGSFCSIPFQPVTIPGSPPVVVDWPTTEVTVPSGTFLLQDGSIAPVYPILYGALVYDTFLKKWGRMDQSYRLLLDYSPINNADTGVIPFSAFGIQGGILAGDNKIKLFDDHPTDSYVTYGKVGYYRLGMTSVEEVHAQFASNCTGYIRVETSLNATSNIGVKLKEEGNTMATTSRYATTAANTPVSTVSNASTSGTKNDTTSSTQVQQGTQTTSGTTMGPEALAALNNLIAQLLGGGTQQMAQDEATRRGEINTVQANRAGYSKEAAFADAQGLIAQTLRQSMEQLVPSITRAAEGAGTSGGALRALLLQDAATRSSQAASAAGVNAAGVYGNVNASLSNTLEALTRPNDAVTNALISALNIAKGSVNNSTTNTSGVTQTTGTGSSNSTGNSQESKISQPITTSGRPDTSISYYGPSNANAASHSKGNDMSLSFGGPVYTQRNDPDMPSIYASEEEWKSYRALQALKRGPGATNTSGMTPQEMEANVGTVDPDPLKQKLMDLVTAPDTVFNAATIGQMTGDPTYSQRVAQPTGGDVTTTKVGEGPSEEDTILAMAFPEVFLKQPPTGKVNTKGGVERVNARTSEHGVRAIEKDGKIYMTNIGSDGSVNKGTGSPNSVLGDGLGASRGTQAAPDTPAHLNSSIEQLKSAPDLATAQGILMNINQTIAQQSNKLSEDALKFAATRVGLPNLEAELSAAIAADKADPNWYPGIGDSPITQEIRQQIAQANNAANVIAKNYLTSNNQAAALRAMEENSKILYENIKRKEEFSARRQEIRDDRQYQADATRAARNEDRIAQEERRIEMEIGPLDATRMQRMAILDPSSKKADGSIDQLGAQKTAYALKKRNAKDLQEALDLPDQDLPAVALAGNEYAMTIVVANELRDNPKATEQQVRDKMAIIKQRAIDPAFEQQADTFRVSQFTSQKDKDAAKEAIKQKRIGSVLNKPDAATRRLQAVENFNIALQMERAAVTANMTKDAGSFIDPQGPLGKAMEEAPGGAVATVADIGASLWNSLPFTPEVETADLLRGISSNALRVYEENPDTIHTASFIGGMFVPVGLTMKGLGAMRAGMKGVNWFNKAGREADLAKANELFAAGKGTTGEYRSAMRSFYGKSAINQAIDAVAAEAALVTMMNKHPFMEDYFDDPVRNFTVGIVAGGVLGAGIGHIADRFVLKQATSKLAGEALDNTLGKLRGISSDMTGAVALQSHRLNIKSLDNIIAEGAKAGKTFDNDLTMKTAENLKAQTILLEKKTFDSIISSEMQKLGVKDLNVYLKEVAERPEMFGVDKISFLPPSSLAAKTIPAAKTAVVAERPTLARTIVDKVTGKTSQKSVEAVFFPNVGTKGAYGGVDAAVHYAGAAAKYDTVDQVTKTLGKMAHLAPTADNALELIAKSSADAQASYIAWIGRAEKTKDVDFEKVLVGVEDAPALTGMLSIMRERAELAGKPLRVQKGKEIVSMRPADVAAAIRTQKVTEINTLIAGGIPFESIAIKTNTPAQVVEAFAAQAVRNTDAFDEVIGKLQGKVRMDRATGNSITSMESAKDALDIKYKPLRLEGNLKKNPYIEAHANLSNKQMADINNLFTEQIMLSSKSQAVRELGFFMSENSTMFDMLNQMLSKANQEAAGTRFINSFDFYSRNMKDLGPVVSAIAKQREKISNSMIERVAKPIQVAMESVVKDPVAVVEFNTFKTVNDSVRGWRTIDKDGYLVTREIAKDAAGKEVEVLKPVTSQGKPYRVVTPVVKNLIKEIQAQSAELRAMHNAVRQIKGVGPINDIGLWLPPFNPIGKYIAYVWNEAEDVTQILWARSRESLADTVNGYRKYLKQNGDTNTSIVTNPNDGSTKIIAKGTEQELWSILNGRMDPMTMTIADTSMLKTGSASSAIVPNGLGVFGEIIGGYEHYITAQMRNLMDVSMSDTMFMLDRMSSLNKVTEASQPLGSLKKLATNPKDPALVLKSTLLGDALLGEYGGWKWANSTFELGLMKGQQVYNEVFNGMIAPLTKGLFKNKSLSVETLQKADYEKLAKDLEAAGVPNPWALFDKEASSQMNLRSLEESADTSKRIIYASNALAASVALRIGELAQPLVNIMSLPILTYLAKQQDVPDVFLGAAKSGKKVPNAAQIMFEGARAANSPMWKKLNDRWEALGYFEPMISEANKTLHMSRSMDKGMIASTERALDSRFVEMASKPADCLAPFFNLSKAVEKEKRCGLEIIILSFRE</sequence>
<dbReference type="EMBL" id="DS470881">
    <property type="protein sequence ID" value="EDO29126.1"/>
    <property type="molecule type" value="Genomic_DNA"/>
</dbReference>
<feature type="compositionally biased region" description="Polar residues" evidence="1">
    <location>
        <begin position="952"/>
        <end position="968"/>
    </location>
</feature>
<name>A7T4J0_NEMVE</name>
<gene>
    <name evidence="2" type="ORF">NEMVEDRAFT_v1g222229</name>
</gene>
<dbReference type="InParanoid" id="A7T4J0"/>
<feature type="compositionally biased region" description="Low complexity" evidence="1">
    <location>
        <begin position="969"/>
        <end position="987"/>
    </location>
</feature>
<protein>
    <submittedName>
        <fullName evidence="2">Uncharacterized protein</fullName>
    </submittedName>
</protein>
<keyword evidence="3" id="KW-1185">Reference proteome</keyword>
<proteinExistence type="predicted"/>
<accession>A7T4J0</accession>